<proteinExistence type="predicted"/>
<organism evidence="1 2">
    <name type="scientific">Longimonas halophila</name>
    <dbReference type="NCBI Taxonomy" id="1469170"/>
    <lineage>
        <taxon>Bacteria</taxon>
        <taxon>Pseudomonadati</taxon>
        <taxon>Rhodothermota</taxon>
        <taxon>Rhodothermia</taxon>
        <taxon>Rhodothermales</taxon>
        <taxon>Salisaetaceae</taxon>
        <taxon>Longimonas</taxon>
    </lineage>
</organism>
<comment type="caution">
    <text evidence="1">The sequence shown here is derived from an EMBL/GenBank/DDBJ whole genome shotgun (WGS) entry which is preliminary data.</text>
</comment>
<reference evidence="1 2" key="1">
    <citation type="submission" date="2017-10" db="EMBL/GenBank/DDBJ databases">
        <title>Draft genome of Longimonas halophila.</title>
        <authorList>
            <person name="Goh K.M."/>
            <person name="Shamsir M.S."/>
            <person name="Lim S.W."/>
        </authorList>
    </citation>
    <scope>NUCLEOTIDE SEQUENCE [LARGE SCALE GENOMIC DNA]</scope>
    <source>
        <strain evidence="1 2">KCTC 42399</strain>
    </source>
</reference>
<gene>
    <name evidence="1" type="ORF">CRI93_01375</name>
</gene>
<dbReference type="PROSITE" id="PS51257">
    <property type="entry name" value="PROKAR_LIPOPROTEIN"/>
    <property type="match status" value="1"/>
</dbReference>
<evidence type="ECO:0000313" key="2">
    <source>
        <dbReference type="Proteomes" id="UP000221024"/>
    </source>
</evidence>
<accession>A0A2H3NWT9</accession>
<dbReference type="EMBL" id="PDEP01000001">
    <property type="protein sequence ID" value="PEN09404.1"/>
    <property type="molecule type" value="Genomic_DNA"/>
</dbReference>
<name>A0A2H3NWT9_9BACT</name>
<sequence length="216" mass="23284">MIRHLSCVLILLIGLAGCDTTTPDRSTSAFNATIEGPEGSFTLSGSALLLNQRTTNEVDDLPNDLIDLFDGKAIAEIRASASHEGVAHTLDFGYISDNDLATDTEYLVAAQTPNQPVASPDSIDGVSVIYRQSTSEGVNLYLIDEGEMFTEYVDEREVQARIVLEARSVMRLDDLPPGLSPLFPILPSRIPADTPIDTLDTPLTLDGTFTALSVSR</sequence>
<evidence type="ECO:0000313" key="1">
    <source>
        <dbReference type="EMBL" id="PEN09404.1"/>
    </source>
</evidence>
<dbReference type="AlphaFoldDB" id="A0A2H3NWT9"/>
<dbReference type="Proteomes" id="UP000221024">
    <property type="component" value="Unassembled WGS sequence"/>
</dbReference>
<keyword evidence="2" id="KW-1185">Reference proteome</keyword>
<protein>
    <submittedName>
        <fullName evidence="1">Uncharacterized protein</fullName>
    </submittedName>
</protein>